<dbReference type="EnsemblPlants" id="TuG1812G0100003149.01.T01">
    <property type="protein sequence ID" value="TuG1812G0100003149.01.T01.cds423105"/>
    <property type="gene ID" value="TuG1812G0100003149.01"/>
</dbReference>
<evidence type="ECO:0000313" key="1">
    <source>
        <dbReference type="EnsemblPlants" id="TuG1812G0100003149.01.T01.cds423105"/>
    </source>
</evidence>
<reference evidence="1" key="3">
    <citation type="submission" date="2022-06" db="UniProtKB">
        <authorList>
            <consortium name="EnsemblPlants"/>
        </authorList>
    </citation>
    <scope>IDENTIFICATION</scope>
</reference>
<proteinExistence type="predicted"/>
<dbReference type="AlphaFoldDB" id="A0A8R7P5X2"/>
<reference evidence="1" key="2">
    <citation type="submission" date="2018-03" db="EMBL/GenBank/DDBJ databases">
        <title>The Triticum urartu genome reveals the dynamic nature of wheat genome evolution.</title>
        <authorList>
            <person name="Ling H."/>
            <person name="Ma B."/>
            <person name="Shi X."/>
            <person name="Liu H."/>
            <person name="Dong L."/>
            <person name="Sun H."/>
            <person name="Cao Y."/>
            <person name="Gao Q."/>
            <person name="Zheng S."/>
            <person name="Li Y."/>
            <person name="Yu Y."/>
            <person name="Du H."/>
            <person name="Qi M."/>
            <person name="Li Y."/>
            <person name="Yu H."/>
            <person name="Cui Y."/>
            <person name="Wang N."/>
            <person name="Chen C."/>
            <person name="Wu H."/>
            <person name="Zhao Y."/>
            <person name="Zhang J."/>
            <person name="Li Y."/>
            <person name="Zhou W."/>
            <person name="Zhang B."/>
            <person name="Hu W."/>
            <person name="Eijk M."/>
            <person name="Tang J."/>
            <person name="Witsenboer H."/>
            <person name="Zhao S."/>
            <person name="Li Z."/>
            <person name="Zhang A."/>
            <person name="Wang D."/>
            <person name="Liang C."/>
        </authorList>
    </citation>
    <scope>NUCLEOTIDE SEQUENCE [LARGE SCALE GENOMIC DNA]</scope>
    <source>
        <strain evidence="1">cv. G1812</strain>
    </source>
</reference>
<organism evidence="1 2">
    <name type="scientific">Triticum urartu</name>
    <name type="common">Red wild einkorn</name>
    <name type="synonym">Crithodium urartu</name>
    <dbReference type="NCBI Taxonomy" id="4572"/>
    <lineage>
        <taxon>Eukaryota</taxon>
        <taxon>Viridiplantae</taxon>
        <taxon>Streptophyta</taxon>
        <taxon>Embryophyta</taxon>
        <taxon>Tracheophyta</taxon>
        <taxon>Spermatophyta</taxon>
        <taxon>Magnoliopsida</taxon>
        <taxon>Liliopsida</taxon>
        <taxon>Poales</taxon>
        <taxon>Poaceae</taxon>
        <taxon>BOP clade</taxon>
        <taxon>Pooideae</taxon>
        <taxon>Triticodae</taxon>
        <taxon>Triticeae</taxon>
        <taxon>Triticinae</taxon>
        <taxon>Triticum</taxon>
    </lineage>
</organism>
<dbReference type="Proteomes" id="UP000015106">
    <property type="component" value="Chromosome 1"/>
</dbReference>
<name>A0A8R7P5X2_TRIUA</name>
<evidence type="ECO:0000313" key="2">
    <source>
        <dbReference type="Proteomes" id="UP000015106"/>
    </source>
</evidence>
<accession>A0A8R7P5X2</accession>
<reference evidence="2" key="1">
    <citation type="journal article" date="2013" name="Nature">
        <title>Draft genome of the wheat A-genome progenitor Triticum urartu.</title>
        <authorList>
            <person name="Ling H.Q."/>
            <person name="Zhao S."/>
            <person name="Liu D."/>
            <person name="Wang J."/>
            <person name="Sun H."/>
            <person name="Zhang C."/>
            <person name="Fan H."/>
            <person name="Li D."/>
            <person name="Dong L."/>
            <person name="Tao Y."/>
            <person name="Gao C."/>
            <person name="Wu H."/>
            <person name="Li Y."/>
            <person name="Cui Y."/>
            <person name="Guo X."/>
            <person name="Zheng S."/>
            <person name="Wang B."/>
            <person name="Yu K."/>
            <person name="Liang Q."/>
            <person name="Yang W."/>
            <person name="Lou X."/>
            <person name="Chen J."/>
            <person name="Feng M."/>
            <person name="Jian J."/>
            <person name="Zhang X."/>
            <person name="Luo G."/>
            <person name="Jiang Y."/>
            <person name="Liu J."/>
            <person name="Wang Z."/>
            <person name="Sha Y."/>
            <person name="Zhang B."/>
            <person name="Wu H."/>
            <person name="Tang D."/>
            <person name="Shen Q."/>
            <person name="Xue P."/>
            <person name="Zou S."/>
            <person name="Wang X."/>
            <person name="Liu X."/>
            <person name="Wang F."/>
            <person name="Yang Y."/>
            <person name="An X."/>
            <person name="Dong Z."/>
            <person name="Zhang K."/>
            <person name="Zhang X."/>
            <person name="Luo M.C."/>
            <person name="Dvorak J."/>
            <person name="Tong Y."/>
            <person name="Wang J."/>
            <person name="Yang H."/>
            <person name="Li Z."/>
            <person name="Wang D."/>
            <person name="Zhang A."/>
            <person name="Wang J."/>
        </authorList>
    </citation>
    <scope>NUCLEOTIDE SEQUENCE</scope>
    <source>
        <strain evidence="2">cv. G1812</strain>
    </source>
</reference>
<sequence>MESMGAVQTIRTTSSGELWDGWICRWSKFVETLGSYRGGVKREFEGFCSSIPVLLYMQ</sequence>
<dbReference type="Gramene" id="TuG1812G0100003149.01.T01">
    <property type="protein sequence ID" value="TuG1812G0100003149.01.T01.cds423105"/>
    <property type="gene ID" value="TuG1812G0100003149.01"/>
</dbReference>
<keyword evidence="2" id="KW-1185">Reference proteome</keyword>
<protein>
    <submittedName>
        <fullName evidence="1">Uncharacterized protein</fullName>
    </submittedName>
</protein>